<protein>
    <submittedName>
        <fullName evidence="2">Uncharacterized protein</fullName>
    </submittedName>
</protein>
<keyword evidence="1" id="KW-0812">Transmembrane</keyword>
<keyword evidence="1" id="KW-0472">Membrane</keyword>
<evidence type="ECO:0000313" key="3">
    <source>
        <dbReference type="Proteomes" id="UP000008311"/>
    </source>
</evidence>
<dbReference type="STRING" id="3988.B9RCN9"/>
<dbReference type="InParanoid" id="B9RCN9"/>
<evidence type="ECO:0000256" key="1">
    <source>
        <dbReference type="SAM" id="Phobius"/>
    </source>
</evidence>
<sequence>MFSWVHGVYVDPSTYQIMRNLKIWRYSIWCGFSRMIFKVDFGKGPREQCLLNSYNITTWLVIGSTGLLVLWLMKYADDIVKGWGADRLLPFSCWTLAIIFQNCTAVAGY</sequence>
<dbReference type="EMBL" id="EQ973774">
    <property type="protein sequence ID" value="EEF51310.1"/>
    <property type="molecule type" value="Genomic_DNA"/>
</dbReference>
<accession>B9RCN9</accession>
<keyword evidence="3" id="KW-1185">Reference proteome</keyword>
<keyword evidence="1" id="KW-1133">Transmembrane helix</keyword>
<dbReference type="Proteomes" id="UP000008311">
    <property type="component" value="Unassembled WGS sequence"/>
</dbReference>
<organism evidence="2 3">
    <name type="scientific">Ricinus communis</name>
    <name type="common">Castor bean</name>
    <dbReference type="NCBI Taxonomy" id="3988"/>
    <lineage>
        <taxon>Eukaryota</taxon>
        <taxon>Viridiplantae</taxon>
        <taxon>Streptophyta</taxon>
        <taxon>Embryophyta</taxon>
        <taxon>Tracheophyta</taxon>
        <taxon>Spermatophyta</taxon>
        <taxon>Magnoliopsida</taxon>
        <taxon>eudicotyledons</taxon>
        <taxon>Gunneridae</taxon>
        <taxon>Pentapetalae</taxon>
        <taxon>rosids</taxon>
        <taxon>fabids</taxon>
        <taxon>Malpighiales</taxon>
        <taxon>Euphorbiaceae</taxon>
        <taxon>Acalyphoideae</taxon>
        <taxon>Acalypheae</taxon>
        <taxon>Ricinus</taxon>
    </lineage>
</organism>
<reference evidence="3" key="1">
    <citation type="journal article" date="2010" name="Nat. Biotechnol.">
        <title>Draft genome sequence of the oilseed species Ricinus communis.</title>
        <authorList>
            <person name="Chan A.P."/>
            <person name="Crabtree J."/>
            <person name="Zhao Q."/>
            <person name="Lorenzi H."/>
            <person name="Orvis J."/>
            <person name="Puiu D."/>
            <person name="Melake-Berhan A."/>
            <person name="Jones K.M."/>
            <person name="Redman J."/>
            <person name="Chen G."/>
            <person name="Cahoon E.B."/>
            <person name="Gedil M."/>
            <person name="Stanke M."/>
            <person name="Haas B.J."/>
            <person name="Wortman J.R."/>
            <person name="Fraser-Liggett C.M."/>
            <person name="Ravel J."/>
            <person name="Rabinowicz P.D."/>
        </authorList>
    </citation>
    <scope>NUCLEOTIDE SEQUENCE [LARGE SCALE GENOMIC DNA]</scope>
    <source>
        <strain evidence="3">cv. Hale</strain>
    </source>
</reference>
<name>B9RCN9_RICCO</name>
<evidence type="ECO:0000313" key="2">
    <source>
        <dbReference type="EMBL" id="EEF51310.1"/>
    </source>
</evidence>
<feature type="transmembrane region" description="Helical" evidence="1">
    <location>
        <begin position="56"/>
        <end position="76"/>
    </location>
</feature>
<proteinExistence type="predicted"/>
<dbReference type="AlphaFoldDB" id="B9RCN9"/>
<gene>
    <name evidence="2" type="ORF">RCOM_1691040</name>
</gene>